<gene>
    <name evidence="2" type="ORF">ABB55_09800</name>
</gene>
<evidence type="ECO:0000313" key="2">
    <source>
        <dbReference type="EMBL" id="KPL55786.1"/>
    </source>
</evidence>
<dbReference type="PANTHER" id="PTHR39323">
    <property type="entry name" value="BLR1149 PROTEIN"/>
    <property type="match status" value="1"/>
</dbReference>
<protein>
    <recommendedName>
        <fullName evidence="1">Calcineurin-like phosphoesterase domain-containing protein</fullName>
    </recommendedName>
</protein>
<reference evidence="2 3" key="1">
    <citation type="submission" date="2015-09" db="EMBL/GenBank/DDBJ databases">
        <authorList>
            <person name="Jackson K.R."/>
            <person name="Lunt B.L."/>
            <person name="Fisher J.N.B."/>
            <person name="Gardner A.V."/>
            <person name="Bailey M.E."/>
            <person name="Deus L.M."/>
            <person name="Earl A.S."/>
            <person name="Gibby P.D."/>
            <person name="Hartmann K.A."/>
            <person name="Liu J.E."/>
            <person name="Manci A.M."/>
            <person name="Nielsen D.A."/>
            <person name="Solomon M.B."/>
            <person name="Breakwell D.P."/>
            <person name="Burnett S.H."/>
            <person name="Grose J.H."/>
        </authorList>
    </citation>
    <scope>NUCLEOTIDE SEQUENCE [LARGE SCALE GENOMIC DNA]</scope>
    <source>
        <strain evidence="2 3">16</strain>
    </source>
</reference>
<keyword evidence="3" id="KW-1185">Reference proteome</keyword>
<dbReference type="SUPFAM" id="SSF56300">
    <property type="entry name" value="Metallo-dependent phosphatases"/>
    <property type="match status" value="1"/>
</dbReference>
<dbReference type="GO" id="GO:0016787">
    <property type="term" value="F:hydrolase activity"/>
    <property type="evidence" value="ECO:0007669"/>
    <property type="project" value="InterPro"/>
</dbReference>
<feature type="domain" description="Calcineurin-like phosphoesterase" evidence="1">
    <location>
        <begin position="25"/>
        <end position="116"/>
    </location>
</feature>
<dbReference type="EMBL" id="LJYW01000001">
    <property type="protein sequence ID" value="KPL55786.1"/>
    <property type="molecule type" value="Genomic_DNA"/>
</dbReference>
<dbReference type="InterPro" id="IPR024173">
    <property type="entry name" value="Pesterase_MJ0037-like"/>
</dbReference>
<dbReference type="PIRSF" id="PIRSF000887">
    <property type="entry name" value="Pesterase_MJ0037"/>
    <property type="match status" value="1"/>
</dbReference>
<dbReference type="InterPro" id="IPR026336">
    <property type="entry name" value="PdeM-like"/>
</dbReference>
<dbReference type="Gene3D" id="3.60.21.10">
    <property type="match status" value="1"/>
</dbReference>
<dbReference type="STRING" id="665126.ABB55_09800"/>
<organism evidence="2 3">
    <name type="scientific">Prosthecodimorpha hirschii</name>
    <dbReference type="NCBI Taxonomy" id="665126"/>
    <lineage>
        <taxon>Bacteria</taxon>
        <taxon>Pseudomonadati</taxon>
        <taxon>Pseudomonadota</taxon>
        <taxon>Alphaproteobacteria</taxon>
        <taxon>Hyphomicrobiales</taxon>
        <taxon>Ancalomicrobiaceae</taxon>
        <taxon>Prosthecodimorpha</taxon>
    </lineage>
</organism>
<dbReference type="NCBIfam" id="TIGR04123">
    <property type="entry name" value="P_estr_lig_assc"/>
    <property type="match status" value="1"/>
</dbReference>
<dbReference type="AlphaFoldDB" id="A0A0P6WH58"/>
<evidence type="ECO:0000313" key="3">
    <source>
        <dbReference type="Proteomes" id="UP000048984"/>
    </source>
</evidence>
<reference evidence="2 3" key="2">
    <citation type="submission" date="2015-10" db="EMBL/GenBank/DDBJ databases">
        <title>Draft Genome Sequence of Prosthecomicrobium hirschii ATCC 27832.</title>
        <authorList>
            <person name="Daniel J."/>
            <person name="Givan S.A."/>
            <person name="Brun Y.V."/>
            <person name="Brown P.J."/>
        </authorList>
    </citation>
    <scope>NUCLEOTIDE SEQUENCE [LARGE SCALE GENOMIC DNA]</scope>
    <source>
        <strain evidence="2 3">16</strain>
    </source>
</reference>
<dbReference type="InterPro" id="IPR004843">
    <property type="entry name" value="Calcineurin-like_PHP"/>
</dbReference>
<dbReference type="InterPro" id="IPR029052">
    <property type="entry name" value="Metallo-depent_PP-like"/>
</dbReference>
<dbReference type="Pfam" id="PF00149">
    <property type="entry name" value="Metallophos"/>
    <property type="match status" value="1"/>
</dbReference>
<sequence>MLAFCGTELRLLADGALWWPEAATLVVADLHFEKASSLARRGSLLPPYDTAVTLDRLDRLVAALRPARVISLGDAFHDPFALERIAGEARQRIAALQAGRDWVWVAGNHDRALRGAIGGTVVEELAIGPLLFRHEPAAEAEPGEIAGHLHPAARVLLRPKSVRRRCFATDGRRLILPAFGALTGGLNLLDRAYRGLFDPAGLVAHLVGDGRVYSFPRRHLTPD</sequence>
<comment type="caution">
    <text evidence="2">The sequence shown here is derived from an EMBL/GenBank/DDBJ whole genome shotgun (WGS) entry which is preliminary data.</text>
</comment>
<dbReference type="Proteomes" id="UP000048984">
    <property type="component" value="Unassembled WGS sequence"/>
</dbReference>
<evidence type="ECO:0000259" key="1">
    <source>
        <dbReference type="Pfam" id="PF00149"/>
    </source>
</evidence>
<name>A0A0P6WH58_9HYPH</name>
<proteinExistence type="predicted"/>
<dbReference type="PANTHER" id="PTHR39323:SF1">
    <property type="entry name" value="BLR1149 PROTEIN"/>
    <property type="match status" value="1"/>
</dbReference>
<accession>A0A0P6WH58</accession>